<evidence type="ECO:0000313" key="1">
    <source>
        <dbReference type="EMBL" id="KAG5595991.1"/>
    </source>
</evidence>
<dbReference type="Proteomes" id="UP000824120">
    <property type="component" value="Chromosome 7"/>
</dbReference>
<name>A0A9J5Y7V9_SOLCO</name>
<reference evidence="1 2" key="1">
    <citation type="submission" date="2020-09" db="EMBL/GenBank/DDBJ databases">
        <title>De no assembly of potato wild relative species, Solanum commersonii.</title>
        <authorList>
            <person name="Cho K."/>
        </authorList>
    </citation>
    <scope>NUCLEOTIDE SEQUENCE [LARGE SCALE GENOMIC DNA]</scope>
    <source>
        <strain evidence="1">LZ3.2</strain>
        <tissue evidence="1">Leaf</tissue>
    </source>
</reference>
<accession>A0A9J5Y7V9</accession>
<protein>
    <submittedName>
        <fullName evidence="1">Uncharacterized protein</fullName>
    </submittedName>
</protein>
<gene>
    <name evidence="1" type="ORF">H5410_037223</name>
</gene>
<evidence type="ECO:0000313" key="2">
    <source>
        <dbReference type="Proteomes" id="UP000824120"/>
    </source>
</evidence>
<organism evidence="1 2">
    <name type="scientific">Solanum commersonii</name>
    <name type="common">Commerson's wild potato</name>
    <name type="synonym">Commerson's nightshade</name>
    <dbReference type="NCBI Taxonomy" id="4109"/>
    <lineage>
        <taxon>Eukaryota</taxon>
        <taxon>Viridiplantae</taxon>
        <taxon>Streptophyta</taxon>
        <taxon>Embryophyta</taxon>
        <taxon>Tracheophyta</taxon>
        <taxon>Spermatophyta</taxon>
        <taxon>Magnoliopsida</taxon>
        <taxon>eudicotyledons</taxon>
        <taxon>Gunneridae</taxon>
        <taxon>Pentapetalae</taxon>
        <taxon>asterids</taxon>
        <taxon>lamiids</taxon>
        <taxon>Solanales</taxon>
        <taxon>Solanaceae</taxon>
        <taxon>Solanoideae</taxon>
        <taxon>Solaneae</taxon>
        <taxon>Solanum</taxon>
    </lineage>
</organism>
<dbReference type="AlphaFoldDB" id="A0A9J5Y7V9"/>
<comment type="caution">
    <text evidence="1">The sequence shown here is derived from an EMBL/GenBank/DDBJ whole genome shotgun (WGS) entry which is preliminary data.</text>
</comment>
<proteinExistence type="predicted"/>
<sequence>MRKFPIKLKVFDSQSIKVLKAIEQICKIFLSTGAVTVSKKTLVSWDNICEPHTAGGLNILNCNLTCKNIPDSQELILDCEEDLGIKGSSIAGE</sequence>
<keyword evidence="2" id="KW-1185">Reference proteome</keyword>
<dbReference type="EMBL" id="JACXVP010000007">
    <property type="protein sequence ID" value="KAG5595991.1"/>
    <property type="molecule type" value="Genomic_DNA"/>
</dbReference>
<dbReference type="OrthoDB" id="1305699at2759"/>